<accession>A0AC60QT79</accession>
<protein>
    <submittedName>
        <fullName evidence="1">Uncharacterized protein</fullName>
    </submittedName>
</protein>
<sequence length="123" mass="13814">MKFPHFRRKRALAFVVLAGALLLTLNYVLKSEDASGCGRTAETPQCLSSLFPKVVRKVGWKNRLIPPTACHTLHCFPAELIAVPMNVVPFLGTKVAVPHEGIEVLKYMFPDTWWKEIIPPNCK</sequence>
<name>A0AC60QT79_IXOPE</name>
<gene>
    <name evidence="1" type="ORF">HPB47_015887</name>
</gene>
<dbReference type="EMBL" id="JABSTQ010004579">
    <property type="protein sequence ID" value="KAG0441684.1"/>
    <property type="molecule type" value="Genomic_DNA"/>
</dbReference>
<evidence type="ECO:0000313" key="1">
    <source>
        <dbReference type="EMBL" id="KAG0441684.1"/>
    </source>
</evidence>
<proteinExistence type="predicted"/>
<organism evidence="1 2">
    <name type="scientific">Ixodes persulcatus</name>
    <name type="common">Taiga tick</name>
    <dbReference type="NCBI Taxonomy" id="34615"/>
    <lineage>
        <taxon>Eukaryota</taxon>
        <taxon>Metazoa</taxon>
        <taxon>Ecdysozoa</taxon>
        <taxon>Arthropoda</taxon>
        <taxon>Chelicerata</taxon>
        <taxon>Arachnida</taxon>
        <taxon>Acari</taxon>
        <taxon>Parasitiformes</taxon>
        <taxon>Ixodida</taxon>
        <taxon>Ixodoidea</taxon>
        <taxon>Ixodidae</taxon>
        <taxon>Ixodinae</taxon>
        <taxon>Ixodes</taxon>
    </lineage>
</organism>
<reference evidence="1 2" key="1">
    <citation type="journal article" date="2020" name="Cell">
        <title>Large-Scale Comparative Analyses of Tick Genomes Elucidate Their Genetic Diversity and Vector Capacities.</title>
        <authorList>
            <consortium name="Tick Genome and Microbiome Consortium (TIGMIC)"/>
            <person name="Jia N."/>
            <person name="Wang J."/>
            <person name="Shi W."/>
            <person name="Du L."/>
            <person name="Sun Y."/>
            <person name="Zhan W."/>
            <person name="Jiang J.F."/>
            <person name="Wang Q."/>
            <person name="Zhang B."/>
            <person name="Ji P."/>
            <person name="Bell-Sakyi L."/>
            <person name="Cui X.M."/>
            <person name="Yuan T.T."/>
            <person name="Jiang B.G."/>
            <person name="Yang W.F."/>
            <person name="Lam T.T."/>
            <person name="Chang Q.C."/>
            <person name="Ding S.J."/>
            <person name="Wang X.J."/>
            <person name="Zhu J.G."/>
            <person name="Ruan X.D."/>
            <person name="Zhao L."/>
            <person name="Wei J.T."/>
            <person name="Ye R.Z."/>
            <person name="Que T.C."/>
            <person name="Du C.H."/>
            <person name="Zhou Y.H."/>
            <person name="Cheng J.X."/>
            <person name="Dai P.F."/>
            <person name="Guo W.B."/>
            <person name="Han X.H."/>
            <person name="Huang E.J."/>
            <person name="Li L.F."/>
            <person name="Wei W."/>
            <person name="Gao Y.C."/>
            <person name="Liu J.Z."/>
            <person name="Shao H.Z."/>
            <person name="Wang X."/>
            <person name="Wang C.C."/>
            <person name="Yang T.C."/>
            <person name="Huo Q.B."/>
            <person name="Li W."/>
            <person name="Chen H.Y."/>
            <person name="Chen S.E."/>
            <person name="Zhou L.G."/>
            <person name="Ni X.B."/>
            <person name="Tian J.H."/>
            <person name="Sheng Y."/>
            <person name="Liu T."/>
            <person name="Pan Y.S."/>
            <person name="Xia L.Y."/>
            <person name="Li J."/>
            <person name="Zhao F."/>
            <person name="Cao W.C."/>
        </authorList>
    </citation>
    <scope>NUCLEOTIDE SEQUENCE [LARGE SCALE GENOMIC DNA]</scope>
    <source>
        <strain evidence="1">Iper-2018</strain>
    </source>
</reference>
<dbReference type="Proteomes" id="UP000805193">
    <property type="component" value="Unassembled WGS sequence"/>
</dbReference>
<comment type="caution">
    <text evidence="1">The sequence shown here is derived from an EMBL/GenBank/DDBJ whole genome shotgun (WGS) entry which is preliminary data.</text>
</comment>
<keyword evidence="2" id="KW-1185">Reference proteome</keyword>
<evidence type="ECO:0000313" key="2">
    <source>
        <dbReference type="Proteomes" id="UP000805193"/>
    </source>
</evidence>